<comment type="caution">
    <text evidence="1">The sequence shown here is derived from an EMBL/GenBank/DDBJ whole genome shotgun (WGS) entry which is preliminary data.</text>
</comment>
<keyword evidence="2" id="KW-1185">Reference proteome</keyword>
<gene>
    <name evidence="1" type="ORF">PCOR1329_LOCUS65395</name>
</gene>
<organism evidence="1 2">
    <name type="scientific">Prorocentrum cordatum</name>
    <dbReference type="NCBI Taxonomy" id="2364126"/>
    <lineage>
        <taxon>Eukaryota</taxon>
        <taxon>Sar</taxon>
        <taxon>Alveolata</taxon>
        <taxon>Dinophyceae</taxon>
        <taxon>Prorocentrales</taxon>
        <taxon>Prorocentraceae</taxon>
        <taxon>Prorocentrum</taxon>
    </lineage>
</organism>
<accession>A0ABN9WA40</accession>
<proteinExistence type="predicted"/>
<evidence type="ECO:0000313" key="2">
    <source>
        <dbReference type="Proteomes" id="UP001189429"/>
    </source>
</evidence>
<sequence>MSTFGFLTLVPWSSQDKAANVLATGEGCGEVSSESITRIVEQLEVVFVVSVYRATRENRGALYLLDYLGTSHPDALVFLLQLPDMLDPELAKDYSSTLMARQDEIYSFGAQGVLMELEIDLEGLRQRLSLELMGNDAIEQRVRAYKGHA</sequence>
<dbReference type="EMBL" id="CAUYUJ010018374">
    <property type="protein sequence ID" value="CAK0883107.1"/>
    <property type="molecule type" value="Genomic_DNA"/>
</dbReference>
<dbReference type="Proteomes" id="UP001189429">
    <property type="component" value="Unassembled WGS sequence"/>
</dbReference>
<reference evidence="1" key="1">
    <citation type="submission" date="2023-10" db="EMBL/GenBank/DDBJ databases">
        <authorList>
            <person name="Chen Y."/>
            <person name="Shah S."/>
            <person name="Dougan E. K."/>
            <person name="Thang M."/>
            <person name="Chan C."/>
        </authorList>
    </citation>
    <scope>NUCLEOTIDE SEQUENCE [LARGE SCALE GENOMIC DNA]</scope>
</reference>
<name>A0ABN9WA40_9DINO</name>
<protein>
    <submittedName>
        <fullName evidence="1">Uncharacterized protein</fullName>
    </submittedName>
</protein>
<evidence type="ECO:0000313" key="1">
    <source>
        <dbReference type="EMBL" id="CAK0883107.1"/>
    </source>
</evidence>